<evidence type="ECO:0000256" key="5">
    <source>
        <dbReference type="SAM" id="MobiDB-lite"/>
    </source>
</evidence>
<feature type="region of interest" description="Disordered" evidence="5">
    <location>
        <begin position="361"/>
        <end position="431"/>
    </location>
</feature>
<organism evidence="6 7">
    <name type="scientific">Manihot esculenta</name>
    <name type="common">Cassava</name>
    <name type="synonym">Jatropha manihot</name>
    <dbReference type="NCBI Taxonomy" id="3983"/>
    <lineage>
        <taxon>Eukaryota</taxon>
        <taxon>Viridiplantae</taxon>
        <taxon>Streptophyta</taxon>
        <taxon>Embryophyta</taxon>
        <taxon>Tracheophyta</taxon>
        <taxon>Spermatophyta</taxon>
        <taxon>Magnoliopsida</taxon>
        <taxon>eudicotyledons</taxon>
        <taxon>Gunneridae</taxon>
        <taxon>Pentapetalae</taxon>
        <taxon>rosids</taxon>
        <taxon>fabids</taxon>
        <taxon>Malpighiales</taxon>
        <taxon>Euphorbiaceae</taxon>
        <taxon>Crotonoideae</taxon>
        <taxon>Manihoteae</taxon>
        <taxon>Manihot</taxon>
    </lineage>
</organism>
<dbReference type="PANTHER" id="PTHR31250">
    <property type="entry name" value="IQ DOMAIN-CONTAINING PROTEIN IQM3"/>
    <property type="match status" value="1"/>
</dbReference>
<evidence type="ECO:0000313" key="6">
    <source>
        <dbReference type="EMBL" id="OAY36485.1"/>
    </source>
</evidence>
<gene>
    <name evidence="6" type="ORF">MANES_11G024500v8</name>
</gene>
<dbReference type="AlphaFoldDB" id="A0A2C9UXV8"/>
<dbReference type="OMA" id="DVWFHSQ"/>
<feature type="compositionally biased region" description="Basic and acidic residues" evidence="5">
    <location>
        <begin position="361"/>
        <end position="382"/>
    </location>
</feature>
<evidence type="ECO:0000256" key="4">
    <source>
        <dbReference type="ARBA" id="ARBA00023242"/>
    </source>
</evidence>
<feature type="region of interest" description="Disordered" evidence="5">
    <location>
        <begin position="490"/>
        <end position="521"/>
    </location>
</feature>
<dbReference type="GO" id="GO:0005737">
    <property type="term" value="C:cytoplasm"/>
    <property type="evidence" value="ECO:0007669"/>
    <property type="project" value="UniProtKB-SubCell"/>
</dbReference>
<keyword evidence="7" id="KW-1185">Reference proteome</keyword>
<evidence type="ECO:0008006" key="8">
    <source>
        <dbReference type="Google" id="ProtNLM"/>
    </source>
</evidence>
<dbReference type="Proteomes" id="UP000091857">
    <property type="component" value="Chromosome 11"/>
</dbReference>
<feature type="compositionally biased region" description="Polar residues" evidence="5">
    <location>
        <begin position="399"/>
        <end position="410"/>
    </location>
</feature>
<dbReference type="PANTHER" id="PTHR31250:SF49">
    <property type="entry name" value="CALMODULIN-BINDING FAMILY PROTEIN"/>
    <property type="match status" value="1"/>
</dbReference>
<dbReference type="InterPro" id="IPR044159">
    <property type="entry name" value="IQM"/>
</dbReference>
<dbReference type="OrthoDB" id="7344096at2759"/>
<comment type="subcellular location">
    <subcellularLocation>
        <location evidence="2">Cytoplasm</location>
    </subcellularLocation>
    <subcellularLocation>
        <location evidence="1">Nucleus</location>
    </subcellularLocation>
</comment>
<evidence type="ECO:0000256" key="2">
    <source>
        <dbReference type="ARBA" id="ARBA00004496"/>
    </source>
</evidence>
<name>A0A2C9UXV8_MANES</name>
<protein>
    <recommendedName>
        <fullName evidence="8">Calmodulin-binding family protein</fullName>
    </recommendedName>
</protein>
<proteinExistence type="predicted"/>
<keyword evidence="4" id="KW-0539">Nucleus</keyword>
<accession>A0A2C9UXV8</accession>
<sequence length="521" mass="58535">MVTVRSPDLKSKNGETLRTISFKKRDLNNVDESDGYTNDLLIQESLSFKKMKSTATNVQTTFSFKNLNLDIKGNENKLYAAVSSVEPAYAPSPRPATELDAAATKLQKAYKSYRTRRNLADCAVVVEELWWKALDFATLRRSSISFFDSDRSETAVSRWARARTRVAKFAKGLSKDEKAQQLALRHWLEAIDPRHRYGHNLHLYYNVWFGSESSQPFFYWLDVGDGKELNIETCPRTKLQRQCIKYLGPKEREAYEVIVVDGRLVYKQSGKPVETVEGTKWIFVLSASRTMYVGKKEKGLFQHSSFLAGGAAIAAGRLIAHDGILEAVWSYSGHYRPSEENFLEFIDFLDEHNVNLTDVKKCPMDDDIPPTKEEDQKHKVESMKGTLQIEDVSAKGETNKVNANSNSSKEANVDTKERNEDNKESPIANSPSAVFDLHKPLSCKWSTGAGPRIGCVREYPACLQLQALEHVNLSPRPRFVAGSLATCGPIPSPRPSPKVHLSPRLPYLGLTSPRVQAPTTK</sequence>
<evidence type="ECO:0000256" key="3">
    <source>
        <dbReference type="ARBA" id="ARBA00022490"/>
    </source>
</evidence>
<dbReference type="Gramene" id="Manes.11G024500.1.v8.1">
    <property type="protein sequence ID" value="Manes.11G024500.1.v8.1.CDS"/>
    <property type="gene ID" value="Manes.11G024500.v8.1"/>
</dbReference>
<comment type="caution">
    <text evidence="6">The sequence shown here is derived from an EMBL/GenBank/DDBJ whole genome shotgun (WGS) entry which is preliminary data.</text>
</comment>
<dbReference type="GO" id="GO:0005634">
    <property type="term" value="C:nucleus"/>
    <property type="evidence" value="ECO:0007669"/>
    <property type="project" value="UniProtKB-SubCell"/>
</dbReference>
<evidence type="ECO:0000256" key="1">
    <source>
        <dbReference type="ARBA" id="ARBA00004123"/>
    </source>
</evidence>
<dbReference type="EMBL" id="CM004397">
    <property type="protein sequence ID" value="OAY36485.1"/>
    <property type="molecule type" value="Genomic_DNA"/>
</dbReference>
<keyword evidence="3" id="KW-0963">Cytoplasm</keyword>
<evidence type="ECO:0000313" key="7">
    <source>
        <dbReference type="Proteomes" id="UP000091857"/>
    </source>
</evidence>
<reference evidence="7" key="1">
    <citation type="journal article" date="2016" name="Nat. Biotechnol.">
        <title>Sequencing wild and cultivated cassava and related species reveals extensive interspecific hybridization and genetic diversity.</title>
        <authorList>
            <person name="Bredeson J.V."/>
            <person name="Lyons J.B."/>
            <person name="Prochnik S.E."/>
            <person name="Wu G.A."/>
            <person name="Ha C.M."/>
            <person name="Edsinger-Gonzales E."/>
            <person name="Grimwood J."/>
            <person name="Schmutz J."/>
            <person name="Rabbi I.Y."/>
            <person name="Egesi C."/>
            <person name="Nauluvula P."/>
            <person name="Lebot V."/>
            <person name="Ndunguru J."/>
            <person name="Mkamilo G."/>
            <person name="Bart R.S."/>
            <person name="Setter T.L."/>
            <person name="Gleadow R.M."/>
            <person name="Kulakow P."/>
            <person name="Ferguson M.E."/>
            <person name="Rounsley S."/>
            <person name="Rokhsar D.S."/>
        </authorList>
    </citation>
    <scope>NUCLEOTIDE SEQUENCE [LARGE SCALE GENOMIC DNA]</scope>
    <source>
        <strain evidence="7">cv. AM560-2</strain>
    </source>
</reference>
<feature type="compositionally biased region" description="Basic and acidic residues" evidence="5">
    <location>
        <begin position="411"/>
        <end position="424"/>
    </location>
</feature>